<dbReference type="Proteomes" id="UP001143910">
    <property type="component" value="Unassembled WGS sequence"/>
</dbReference>
<dbReference type="EMBL" id="JANJQO010002565">
    <property type="protein sequence ID" value="KAJ2966614.1"/>
    <property type="molecule type" value="Genomic_DNA"/>
</dbReference>
<evidence type="ECO:0000313" key="2">
    <source>
        <dbReference type="Proteomes" id="UP001143910"/>
    </source>
</evidence>
<reference evidence="1" key="1">
    <citation type="submission" date="2022-08" db="EMBL/GenBank/DDBJ databases">
        <title>Genome Sequence of Lecanicillium fungicola.</title>
        <authorList>
            <person name="Buettner E."/>
        </authorList>
    </citation>
    <scope>NUCLEOTIDE SEQUENCE</scope>
    <source>
        <strain evidence="1">Babe33</strain>
    </source>
</reference>
<gene>
    <name evidence="1" type="ORF">NQ176_g10065</name>
</gene>
<name>A0ACC1MIE0_9HYPO</name>
<accession>A0ACC1MIE0</accession>
<protein>
    <submittedName>
        <fullName evidence="1">Uncharacterized protein</fullName>
    </submittedName>
</protein>
<keyword evidence="2" id="KW-1185">Reference proteome</keyword>
<comment type="caution">
    <text evidence="1">The sequence shown here is derived from an EMBL/GenBank/DDBJ whole genome shotgun (WGS) entry which is preliminary data.</text>
</comment>
<evidence type="ECO:0000313" key="1">
    <source>
        <dbReference type="EMBL" id="KAJ2966614.1"/>
    </source>
</evidence>
<sequence length="84" mass="9630">MWYLRRYKTAWWEKYNYVLSAALTGGVAFSAIIIFFAVQWKEVDVNWWGNLVNGNTMDGGGGDAPMVLLQDLPAKGYFGPDKWY</sequence>
<organism evidence="1 2">
    <name type="scientific">Zarea fungicola</name>
    <dbReference type="NCBI Taxonomy" id="93591"/>
    <lineage>
        <taxon>Eukaryota</taxon>
        <taxon>Fungi</taxon>
        <taxon>Dikarya</taxon>
        <taxon>Ascomycota</taxon>
        <taxon>Pezizomycotina</taxon>
        <taxon>Sordariomycetes</taxon>
        <taxon>Hypocreomycetidae</taxon>
        <taxon>Hypocreales</taxon>
        <taxon>Cordycipitaceae</taxon>
        <taxon>Zarea</taxon>
    </lineage>
</organism>
<proteinExistence type="predicted"/>